<dbReference type="InterPro" id="IPR013324">
    <property type="entry name" value="RNA_pol_sigma_r3/r4-like"/>
</dbReference>
<dbReference type="GO" id="GO:0003677">
    <property type="term" value="F:DNA binding"/>
    <property type="evidence" value="ECO:0007669"/>
    <property type="project" value="UniProtKB-KW"/>
</dbReference>
<reference evidence="8 9" key="1">
    <citation type="submission" date="2020-08" db="EMBL/GenBank/DDBJ databases">
        <authorList>
            <person name="Xu S."/>
            <person name="Li A."/>
        </authorList>
    </citation>
    <scope>NUCLEOTIDE SEQUENCE [LARGE SCALE GENOMIC DNA]</scope>
    <source>
        <strain evidence="8 9">119BY6-57</strain>
    </source>
</reference>
<protein>
    <submittedName>
        <fullName evidence="8">Sigma-70 family RNA polymerase sigma factor</fullName>
    </submittedName>
</protein>
<gene>
    <name evidence="8" type="ORF">H4F98_13145</name>
</gene>
<dbReference type="SUPFAM" id="SSF88659">
    <property type="entry name" value="Sigma3 and sigma4 domains of RNA polymerase sigma factors"/>
    <property type="match status" value="1"/>
</dbReference>
<evidence type="ECO:0000256" key="2">
    <source>
        <dbReference type="ARBA" id="ARBA00023015"/>
    </source>
</evidence>
<dbReference type="InterPro" id="IPR036388">
    <property type="entry name" value="WH-like_DNA-bd_sf"/>
</dbReference>
<keyword evidence="9" id="KW-1185">Reference proteome</keyword>
<feature type="domain" description="RNA polymerase sigma-70 region 2" evidence="6">
    <location>
        <begin position="26"/>
        <end position="93"/>
    </location>
</feature>
<evidence type="ECO:0000256" key="4">
    <source>
        <dbReference type="ARBA" id="ARBA00023125"/>
    </source>
</evidence>
<dbReference type="InterPro" id="IPR013249">
    <property type="entry name" value="RNA_pol_sigma70_r4_t2"/>
</dbReference>
<dbReference type="PANTHER" id="PTHR43133:SF8">
    <property type="entry name" value="RNA POLYMERASE SIGMA FACTOR HI_1459-RELATED"/>
    <property type="match status" value="1"/>
</dbReference>
<evidence type="ECO:0000256" key="1">
    <source>
        <dbReference type="ARBA" id="ARBA00010641"/>
    </source>
</evidence>
<dbReference type="NCBIfam" id="TIGR02937">
    <property type="entry name" value="sigma70-ECF"/>
    <property type="match status" value="1"/>
</dbReference>
<dbReference type="Gene3D" id="1.10.10.10">
    <property type="entry name" value="Winged helix-like DNA-binding domain superfamily/Winged helix DNA-binding domain"/>
    <property type="match status" value="1"/>
</dbReference>
<dbReference type="InterPro" id="IPR039425">
    <property type="entry name" value="RNA_pol_sigma-70-like"/>
</dbReference>
<comment type="caution">
    <text evidence="8">The sequence shown here is derived from an EMBL/GenBank/DDBJ whole genome shotgun (WGS) entry which is preliminary data.</text>
</comment>
<evidence type="ECO:0000259" key="7">
    <source>
        <dbReference type="Pfam" id="PF08281"/>
    </source>
</evidence>
<dbReference type="InterPro" id="IPR013325">
    <property type="entry name" value="RNA_pol_sigma_r2"/>
</dbReference>
<dbReference type="InterPro" id="IPR007627">
    <property type="entry name" value="RNA_pol_sigma70_r2"/>
</dbReference>
<accession>A0A7W3TNC4</accession>
<comment type="similarity">
    <text evidence="1">Belongs to the sigma-70 factor family. ECF subfamily.</text>
</comment>
<dbReference type="Proteomes" id="UP000523196">
    <property type="component" value="Unassembled WGS sequence"/>
</dbReference>
<proteinExistence type="inferred from homology"/>
<evidence type="ECO:0000313" key="8">
    <source>
        <dbReference type="EMBL" id="MBB1061512.1"/>
    </source>
</evidence>
<dbReference type="Gene3D" id="1.10.1740.10">
    <property type="match status" value="1"/>
</dbReference>
<dbReference type="EMBL" id="JACHTF010000015">
    <property type="protein sequence ID" value="MBB1061512.1"/>
    <property type="molecule type" value="Genomic_DNA"/>
</dbReference>
<dbReference type="GO" id="GO:0016987">
    <property type="term" value="F:sigma factor activity"/>
    <property type="evidence" value="ECO:0007669"/>
    <property type="project" value="UniProtKB-KW"/>
</dbReference>
<dbReference type="PANTHER" id="PTHR43133">
    <property type="entry name" value="RNA POLYMERASE ECF-TYPE SIGMA FACTO"/>
    <property type="match status" value="1"/>
</dbReference>
<sequence>MESKDRCARDDTGVAAQDRMFVESWKRVRPELSRRARRLADGHLDRAEDLLSATAMKAMLFMRRSPELMTDPDGFLFVVLRHVFLDNIRRQQRERGVFDDNVEADDDRMAASTAGVLSQSQRIELHEQLESVVSAVRRLSRDQKQLFGMRFVQELPYPTIARRLNINQALARKRVQLLRARLRKAGDGASP</sequence>
<dbReference type="AlphaFoldDB" id="A0A7W3TNC4"/>
<feature type="domain" description="RNA polymerase sigma factor 70 region 4 type 2" evidence="7">
    <location>
        <begin position="130"/>
        <end position="182"/>
    </location>
</feature>
<evidence type="ECO:0000256" key="3">
    <source>
        <dbReference type="ARBA" id="ARBA00023082"/>
    </source>
</evidence>
<evidence type="ECO:0000313" key="9">
    <source>
        <dbReference type="Proteomes" id="UP000523196"/>
    </source>
</evidence>
<keyword evidence="3" id="KW-0731">Sigma factor</keyword>
<dbReference type="GO" id="GO:0006352">
    <property type="term" value="P:DNA-templated transcription initiation"/>
    <property type="evidence" value="ECO:0007669"/>
    <property type="project" value="InterPro"/>
</dbReference>
<name>A0A7W3TNC4_9GAMM</name>
<keyword evidence="2" id="KW-0805">Transcription regulation</keyword>
<organism evidence="8 9">
    <name type="scientific">Marilutibacter spongiae</name>
    <dbReference type="NCBI Taxonomy" id="2025720"/>
    <lineage>
        <taxon>Bacteria</taxon>
        <taxon>Pseudomonadati</taxon>
        <taxon>Pseudomonadota</taxon>
        <taxon>Gammaproteobacteria</taxon>
        <taxon>Lysobacterales</taxon>
        <taxon>Lysobacteraceae</taxon>
        <taxon>Marilutibacter</taxon>
    </lineage>
</organism>
<dbReference type="Pfam" id="PF04542">
    <property type="entry name" value="Sigma70_r2"/>
    <property type="match status" value="1"/>
</dbReference>
<dbReference type="Pfam" id="PF08281">
    <property type="entry name" value="Sigma70_r4_2"/>
    <property type="match status" value="1"/>
</dbReference>
<keyword evidence="5" id="KW-0804">Transcription</keyword>
<evidence type="ECO:0000256" key="5">
    <source>
        <dbReference type="ARBA" id="ARBA00023163"/>
    </source>
</evidence>
<dbReference type="InterPro" id="IPR014284">
    <property type="entry name" value="RNA_pol_sigma-70_dom"/>
</dbReference>
<dbReference type="SUPFAM" id="SSF88946">
    <property type="entry name" value="Sigma2 domain of RNA polymerase sigma factors"/>
    <property type="match status" value="1"/>
</dbReference>
<evidence type="ECO:0000259" key="6">
    <source>
        <dbReference type="Pfam" id="PF04542"/>
    </source>
</evidence>
<keyword evidence="4" id="KW-0238">DNA-binding</keyword>